<organism evidence="1">
    <name type="scientific">Anguilla anguilla</name>
    <name type="common">European freshwater eel</name>
    <name type="synonym">Muraena anguilla</name>
    <dbReference type="NCBI Taxonomy" id="7936"/>
    <lineage>
        <taxon>Eukaryota</taxon>
        <taxon>Metazoa</taxon>
        <taxon>Chordata</taxon>
        <taxon>Craniata</taxon>
        <taxon>Vertebrata</taxon>
        <taxon>Euteleostomi</taxon>
        <taxon>Actinopterygii</taxon>
        <taxon>Neopterygii</taxon>
        <taxon>Teleostei</taxon>
        <taxon>Anguilliformes</taxon>
        <taxon>Anguillidae</taxon>
        <taxon>Anguilla</taxon>
    </lineage>
</organism>
<dbReference type="EMBL" id="GBXM01009288">
    <property type="protein sequence ID" value="JAH99289.1"/>
    <property type="molecule type" value="Transcribed_RNA"/>
</dbReference>
<name>A0A0E9X9M7_ANGAN</name>
<proteinExistence type="predicted"/>
<protein>
    <submittedName>
        <fullName evidence="1">Uncharacterized protein</fullName>
    </submittedName>
</protein>
<dbReference type="AlphaFoldDB" id="A0A0E9X9M7"/>
<accession>A0A0E9X9M7</accession>
<reference evidence="1" key="2">
    <citation type="journal article" date="2015" name="Fish Shellfish Immunol.">
        <title>Early steps in the European eel (Anguilla anguilla)-Vibrio vulnificus interaction in the gills: Role of the RtxA13 toxin.</title>
        <authorList>
            <person name="Callol A."/>
            <person name="Pajuelo D."/>
            <person name="Ebbesson L."/>
            <person name="Teles M."/>
            <person name="MacKenzie S."/>
            <person name="Amaro C."/>
        </authorList>
    </citation>
    <scope>NUCLEOTIDE SEQUENCE</scope>
</reference>
<reference evidence="1" key="1">
    <citation type="submission" date="2014-11" db="EMBL/GenBank/DDBJ databases">
        <authorList>
            <person name="Amaro Gonzalez C."/>
        </authorList>
    </citation>
    <scope>NUCLEOTIDE SEQUENCE</scope>
</reference>
<evidence type="ECO:0000313" key="1">
    <source>
        <dbReference type="EMBL" id="JAH99289.1"/>
    </source>
</evidence>
<sequence>MWNKLSATGCLVVYKVYKLPSLTFKKKIIFDEEFCQIICIFNSLIQNLKPLEEYV</sequence>